<comment type="caution">
    <text evidence="1">The sequence shown here is derived from an EMBL/GenBank/DDBJ whole genome shotgun (WGS) entry which is preliminary data.</text>
</comment>
<evidence type="ECO:0000313" key="1">
    <source>
        <dbReference type="EMBL" id="GIY10596.1"/>
    </source>
</evidence>
<protein>
    <submittedName>
        <fullName evidence="1">Uncharacterized protein</fullName>
    </submittedName>
</protein>
<dbReference type="EMBL" id="BPLQ01004772">
    <property type="protein sequence ID" value="GIY10596.1"/>
    <property type="molecule type" value="Genomic_DNA"/>
</dbReference>
<name>A0AAV4QQI4_9ARAC</name>
<proteinExistence type="predicted"/>
<keyword evidence="2" id="KW-1185">Reference proteome</keyword>
<reference evidence="1 2" key="1">
    <citation type="submission" date="2021-06" db="EMBL/GenBank/DDBJ databases">
        <title>Caerostris darwini draft genome.</title>
        <authorList>
            <person name="Kono N."/>
            <person name="Arakawa K."/>
        </authorList>
    </citation>
    <scope>NUCLEOTIDE SEQUENCE [LARGE SCALE GENOMIC DNA]</scope>
</reference>
<sequence length="158" mass="17947">MPDSPTIFVESLSGRSSTVRFQLPAFWLSSWCPSGWVWRRKSSSWVLWMMEAFGRPQDPNFMAGAGGKRRPAARLLKEDEISVKLDESFSHRRQLGVSQLQLRNARFLTEKAPSVSPKKKKAVSRRQIMEAKIKLKVLDRLSSVSPTDLAIHCAFEKG</sequence>
<dbReference type="Proteomes" id="UP001054837">
    <property type="component" value="Unassembled WGS sequence"/>
</dbReference>
<gene>
    <name evidence="1" type="ORF">CDAR_91991</name>
</gene>
<dbReference type="AlphaFoldDB" id="A0AAV4QQI4"/>
<accession>A0AAV4QQI4</accession>
<evidence type="ECO:0000313" key="2">
    <source>
        <dbReference type="Proteomes" id="UP001054837"/>
    </source>
</evidence>
<organism evidence="1 2">
    <name type="scientific">Caerostris darwini</name>
    <dbReference type="NCBI Taxonomy" id="1538125"/>
    <lineage>
        <taxon>Eukaryota</taxon>
        <taxon>Metazoa</taxon>
        <taxon>Ecdysozoa</taxon>
        <taxon>Arthropoda</taxon>
        <taxon>Chelicerata</taxon>
        <taxon>Arachnida</taxon>
        <taxon>Araneae</taxon>
        <taxon>Araneomorphae</taxon>
        <taxon>Entelegynae</taxon>
        <taxon>Araneoidea</taxon>
        <taxon>Araneidae</taxon>
        <taxon>Caerostris</taxon>
    </lineage>
</organism>